<feature type="transmembrane region" description="Helical" evidence="7">
    <location>
        <begin position="235"/>
        <end position="255"/>
    </location>
</feature>
<dbReference type="EMBL" id="CP015017">
    <property type="protein sequence ID" value="APC01603.1"/>
    <property type="molecule type" value="Genomic_DNA"/>
</dbReference>
<evidence type="ECO:0000313" key="10">
    <source>
        <dbReference type="Proteomes" id="UP000182060"/>
    </source>
</evidence>
<dbReference type="PANTHER" id="PTHR14969:SF62">
    <property type="entry name" value="DECAPRENYLPHOSPHORYL-5-PHOSPHORIBOSE PHOSPHATASE RV3807C-RELATED"/>
    <property type="match status" value="1"/>
</dbReference>
<reference evidence="9" key="1">
    <citation type="journal article" date="2017" name="Appl. Environ. Microbiol.">
        <title>Microdiversification of a pelagic Polynucleobacter species is mainly driven by acquisition of genomic islands from a partially interspecific gene pool.</title>
        <authorList>
            <person name="Hoetzinger M."/>
            <person name="Hahn M.W."/>
            <person name="Jezberova J."/>
            <person name="Schmidt J."/>
            <person name="Koll U."/>
        </authorList>
    </citation>
    <scope>NUCLEOTIDE SEQUENCE</scope>
    <source>
        <strain evidence="9">MWH-RechtKol4</strain>
    </source>
</reference>
<dbReference type="PANTHER" id="PTHR14969">
    <property type="entry name" value="SPHINGOSINE-1-PHOSPHATE PHOSPHOHYDROLASE"/>
    <property type="match status" value="1"/>
</dbReference>
<proteinExistence type="predicted"/>
<dbReference type="GO" id="GO:0005886">
    <property type="term" value="C:plasma membrane"/>
    <property type="evidence" value="ECO:0007669"/>
    <property type="project" value="UniProtKB-SubCell"/>
</dbReference>
<keyword evidence="5 7" id="KW-1133">Transmembrane helix</keyword>
<comment type="subcellular location">
    <subcellularLocation>
        <location evidence="1">Cell membrane</location>
        <topology evidence="1">Multi-pass membrane protein</topology>
    </subcellularLocation>
</comment>
<gene>
    <name evidence="9" type="ORF">AOC25_08190</name>
</gene>
<dbReference type="SMART" id="SM00014">
    <property type="entry name" value="acidPPc"/>
    <property type="match status" value="1"/>
</dbReference>
<evidence type="ECO:0000259" key="8">
    <source>
        <dbReference type="SMART" id="SM00014"/>
    </source>
</evidence>
<feature type="transmembrane region" description="Helical" evidence="7">
    <location>
        <begin position="206"/>
        <end position="223"/>
    </location>
</feature>
<evidence type="ECO:0000256" key="5">
    <source>
        <dbReference type="ARBA" id="ARBA00022989"/>
    </source>
</evidence>
<evidence type="ECO:0000256" key="3">
    <source>
        <dbReference type="ARBA" id="ARBA00022692"/>
    </source>
</evidence>
<keyword evidence="4" id="KW-0378">Hydrolase</keyword>
<keyword evidence="6 7" id="KW-0472">Membrane</keyword>
<dbReference type="InterPro" id="IPR036938">
    <property type="entry name" value="PAP2/HPO_sf"/>
</dbReference>
<dbReference type="SUPFAM" id="SSF48317">
    <property type="entry name" value="Acid phosphatase/Vanadium-dependent haloperoxidase"/>
    <property type="match status" value="1"/>
</dbReference>
<dbReference type="RefSeq" id="WP_011903251.1">
    <property type="nucleotide sequence ID" value="NZ_CP015016.1"/>
</dbReference>
<dbReference type="GeneID" id="31481804"/>
<feature type="transmembrane region" description="Helical" evidence="7">
    <location>
        <begin position="48"/>
        <end position="72"/>
    </location>
</feature>
<accession>A0AAC9NIN9</accession>
<evidence type="ECO:0000256" key="2">
    <source>
        <dbReference type="ARBA" id="ARBA00022475"/>
    </source>
</evidence>
<evidence type="ECO:0000256" key="7">
    <source>
        <dbReference type="SAM" id="Phobius"/>
    </source>
</evidence>
<keyword evidence="2" id="KW-1003">Cell membrane</keyword>
<name>A0AAC9NIN9_9BURK</name>
<dbReference type="Proteomes" id="UP000182060">
    <property type="component" value="Chromosome"/>
</dbReference>
<evidence type="ECO:0000256" key="4">
    <source>
        <dbReference type="ARBA" id="ARBA00022801"/>
    </source>
</evidence>
<dbReference type="GO" id="GO:0016787">
    <property type="term" value="F:hydrolase activity"/>
    <property type="evidence" value="ECO:0007669"/>
    <property type="project" value="UniProtKB-KW"/>
</dbReference>
<protein>
    <submittedName>
        <fullName evidence="9">PA-phosphatase</fullName>
    </submittedName>
</protein>
<dbReference type="AlphaFoldDB" id="A0AAC9NIN9"/>
<dbReference type="InterPro" id="IPR000326">
    <property type="entry name" value="PAP2/HPO"/>
</dbReference>
<dbReference type="Pfam" id="PF01569">
    <property type="entry name" value="PAP2"/>
    <property type="match status" value="1"/>
</dbReference>
<keyword evidence="3 7" id="KW-0812">Transmembrane</keyword>
<feature type="transmembrane region" description="Helical" evidence="7">
    <location>
        <begin position="175"/>
        <end position="194"/>
    </location>
</feature>
<sequence>MSNKVIPSTAWFIPLIPLSLAGAIYFGELQSSTFLFINHFTQSFPDTLWAWLTFLGNGWGAFAFAFPLLLLAPRLLTSAIFAGALAAVASTVLKNIFSLPRPAGLLEMDSFHRVGGPLLHNAFPSGHTLTAFAVASAIYFACKKNKRTYVSLMFILAALVGLSRNAVGAHWPTDVLGGAGFGLWCGMIGALLAHRVPAEKLTPYCPWPRLIAVGGIVAIYAHYTQIMDLELNLPLQYASIAIIFITLILFVRAQFAKTLNPLD</sequence>
<dbReference type="CDD" id="cd01610">
    <property type="entry name" value="PAP2_like"/>
    <property type="match status" value="1"/>
</dbReference>
<dbReference type="Gene3D" id="1.20.144.10">
    <property type="entry name" value="Phosphatidic acid phosphatase type 2/haloperoxidase"/>
    <property type="match status" value="1"/>
</dbReference>
<feature type="transmembrane region" description="Helical" evidence="7">
    <location>
        <begin position="149"/>
        <end position="169"/>
    </location>
</feature>
<feature type="transmembrane region" description="Helical" evidence="7">
    <location>
        <begin position="79"/>
        <end position="98"/>
    </location>
</feature>
<evidence type="ECO:0000313" key="9">
    <source>
        <dbReference type="EMBL" id="APC01603.1"/>
    </source>
</evidence>
<evidence type="ECO:0000256" key="6">
    <source>
        <dbReference type="ARBA" id="ARBA00023136"/>
    </source>
</evidence>
<organism evidence="9 10">
    <name type="scientific">Polynucleobacter asymbioticus</name>
    <dbReference type="NCBI Taxonomy" id="576611"/>
    <lineage>
        <taxon>Bacteria</taxon>
        <taxon>Pseudomonadati</taxon>
        <taxon>Pseudomonadota</taxon>
        <taxon>Betaproteobacteria</taxon>
        <taxon>Burkholderiales</taxon>
        <taxon>Burkholderiaceae</taxon>
        <taxon>Polynucleobacter</taxon>
    </lineage>
</organism>
<evidence type="ECO:0000256" key="1">
    <source>
        <dbReference type="ARBA" id="ARBA00004651"/>
    </source>
</evidence>
<feature type="transmembrane region" description="Helical" evidence="7">
    <location>
        <begin position="118"/>
        <end position="142"/>
    </location>
</feature>
<dbReference type="OMA" id="DTLWAWL"/>
<feature type="domain" description="Phosphatidic acid phosphatase type 2/haloperoxidase" evidence="8">
    <location>
        <begin position="75"/>
        <end position="194"/>
    </location>
</feature>